<sequence>MLEVELLHSYRLEGELPRGHEIPSLIADLLQAERGWDIQKALVGWHHRILPGLGWESAFRTTQNYVGETLASGEEVVHFVCPKPDDVRPLMRGWFELHHHLREQHLHPVMAAGVLGFSLVFIHPFLDGNGRLHRLMMLHHLMHSLQPSVPLPISRVILRWKDLYQQVLDQHSREVMDHTPFRFSATGHLEVLGDTLHLHQDMDLTVQVAFFMEVVEEAIKVDLPELWAEFVPIYELTLLLGEVLTWPQRRLRMLASMLIQGGGKLSKTRKKRFWELNNQQLQEVENRARAVLARLPTQPDQGEISG</sequence>
<organism evidence="12 13">
    <name type="scientific">Deinococcus cellulosilyticus (strain DSM 18568 / NBRC 106333 / KACC 11606 / 5516J-15)</name>
    <dbReference type="NCBI Taxonomy" id="1223518"/>
    <lineage>
        <taxon>Bacteria</taxon>
        <taxon>Thermotogati</taxon>
        <taxon>Deinococcota</taxon>
        <taxon>Deinococci</taxon>
        <taxon>Deinococcales</taxon>
        <taxon>Deinococcaceae</taxon>
        <taxon>Deinococcus</taxon>
    </lineage>
</organism>
<evidence type="ECO:0000259" key="11">
    <source>
        <dbReference type="PROSITE" id="PS51459"/>
    </source>
</evidence>
<dbReference type="InterPro" id="IPR040198">
    <property type="entry name" value="Fido_containing"/>
</dbReference>
<dbReference type="RefSeq" id="WP_186816322.1">
    <property type="nucleotide sequence ID" value="NZ_BJXB01000054.1"/>
</dbReference>
<keyword evidence="8" id="KW-0472">Membrane</keyword>
<evidence type="ECO:0000256" key="8">
    <source>
        <dbReference type="ARBA" id="ARBA00023136"/>
    </source>
</evidence>
<dbReference type="Pfam" id="PF02661">
    <property type="entry name" value="Fic"/>
    <property type="match status" value="1"/>
</dbReference>
<comment type="caution">
    <text evidence="12">The sequence shown here is derived from an EMBL/GenBank/DDBJ whole genome shotgun (WGS) entry which is preliminary data.</text>
</comment>
<dbReference type="PANTHER" id="PTHR13504:SF34">
    <property type="entry name" value="PROTEIN ADENYLYLTRANSFERASE FICD"/>
    <property type="match status" value="1"/>
</dbReference>
<name>A0A511NCI3_DEIC1</name>
<evidence type="ECO:0000313" key="12">
    <source>
        <dbReference type="EMBL" id="GEM50051.1"/>
    </source>
</evidence>
<evidence type="ECO:0000256" key="4">
    <source>
        <dbReference type="ARBA" id="ARBA00022741"/>
    </source>
</evidence>
<proteinExistence type="predicted"/>
<evidence type="ECO:0000256" key="9">
    <source>
        <dbReference type="PIRSR" id="PIRSR640198-1"/>
    </source>
</evidence>
<feature type="binding site" evidence="10">
    <location>
        <begin position="127"/>
        <end position="134"/>
    </location>
    <ligand>
        <name>ATP</name>
        <dbReference type="ChEBI" id="CHEBI:30616"/>
    </ligand>
</feature>
<keyword evidence="5" id="KW-0802">TPR repeat</keyword>
<keyword evidence="13" id="KW-1185">Reference proteome</keyword>
<dbReference type="EMBL" id="BJXB01000054">
    <property type="protein sequence ID" value="GEM50051.1"/>
    <property type="molecule type" value="Genomic_DNA"/>
</dbReference>
<feature type="domain" description="Fido" evidence="11">
    <location>
        <begin position="37"/>
        <end position="184"/>
    </location>
</feature>
<dbReference type="Gene3D" id="1.10.3290.10">
    <property type="entry name" value="Fido-like domain"/>
    <property type="match status" value="1"/>
</dbReference>
<evidence type="ECO:0000256" key="3">
    <source>
        <dbReference type="ARBA" id="ARBA00022737"/>
    </source>
</evidence>
<reference evidence="12 13" key="1">
    <citation type="submission" date="2019-07" db="EMBL/GenBank/DDBJ databases">
        <title>Whole genome shotgun sequence of Deinococcus cellulosilyticus NBRC 106333.</title>
        <authorList>
            <person name="Hosoyama A."/>
            <person name="Uohara A."/>
            <person name="Ohji S."/>
            <person name="Ichikawa N."/>
        </authorList>
    </citation>
    <scope>NUCLEOTIDE SEQUENCE [LARGE SCALE GENOMIC DNA]</scope>
    <source>
        <strain evidence="12 13">NBRC 106333</strain>
    </source>
</reference>
<keyword evidence="7" id="KW-1133">Transmembrane helix</keyword>
<dbReference type="InterPro" id="IPR003812">
    <property type="entry name" value="Fido"/>
</dbReference>
<evidence type="ECO:0000313" key="13">
    <source>
        <dbReference type="Proteomes" id="UP000321306"/>
    </source>
</evidence>
<keyword evidence="3" id="KW-0677">Repeat</keyword>
<keyword evidence="6 10" id="KW-0067">ATP-binding</keyword>
<dbReference type="InterPro" id="IPR036597">
    <property type="entry name" value="Fido-like_dom_sf"/>
</dbReference>
<evidence type="ECO:0000256" key="1">
    <source>
        <dbReference type="ARBA" id="ARBA00004167"/>
    </source>
</evidence>
<dbReference type="GO" id="GO:0005524">
    <property type="term" value="F:ATP binding"/>
    <property type="evidence" value="ECO:0007669"/>
    <property type="project" value="UniProtKB-KW"/>
</dbReference>
<feature type="active site" evidence="9">
    <location>
        <position position="123"/>
    </location>
</feature>
<comment type="subcellular location">
    <subcellularLocation>
        <location evidence="1">Membrane</location>
        <topology evidence="1">Single-pass membrane protein</topology>
    </subcellularLocation>
</comment>
<evidence type="ECO:0000256" key="6">
    <source>
        <dbReference type="ARBA" id="ARBA00022840"/>
    </source>
</evidence>
<protein>
    <recommendedName>
        <fullName evidence="11">Fido domain-containing protein</fullName>
    </recommendedName>
</protein>
<evidence type="ECO:0000256" key="5">
    <source>
        <dbReference type="ARBA" id="ARBA00022803"/>
    </source>
</evidence>
<dbReference type="Proteomes" id="UP000321306">
    <property type="component" value="Unassembled WGS sequence"/>
</dbReference>
<dbReference type="GO" id="GO:0016020">
    <property type="term" value="C:membrane"/>
    <property type="evidence" value="ECO:0007669"/>
    <property type="project" value="UniProtKB-SubCell"/>
</dbReference>
<dbReference type="AlphaFoldDB" id="A0A511NCI3"/>
<dbReference type="PROSITE" id="PS51459">
    <property type="entry name" value="FIDO"/>
    <property type="match status" value="1"/>
</dbReference>
<keyword evidence="4 10" id="KW-0547">Nucleotide-binding</keyword>
<gene>
    <name evidence="12" type="ORF">DC3_56860</name>
</gene>
<accession>A0A511NCI3</accession>
<evidence type="ECO:0000256" key="7">
    <source>
        <dbReference type="ARBA" id="ARBA00022989"/>
    </source>
</evidence>
<keyword evidence="2" id="KW-0812">Transmembrane</keyword>
<dbReference type="PANTHER" id="PTHR13504">
    <property type="entry name" value="FIDO DOMAIN-CONTAINING PROTEIN DDB_G0283145"/>
    <property type="match status" value="1"/>
</dbReference>
<evidence type="ECO:0000256" key="2">
    <source>
        <dbReference type="ARBA" id="ARBA00022692"/>
    </source>
</evidence>
<evidence type="ECO:0000256" key="10">
    <source>
        <dbReference type="PIRSR" id="PIRSR640198-2"/>
    </source>
</evidence>
<dbReference type="SUPFAM" id="SSF140931">
    <property type="entry name" value="Fic-like"/>
    <property type="match status" value="1"/>
</dbReference>